<sequence length="380" mass="42307">MQIYIYHRKISLEETQHARARTQLDTRMQMAANFLYIIFLLLVTVIVLQSNVTAEVPALIVFGDSIVDPGNNNGLKCLAKCNFPPYGRDFKGQSATGRFSNGKIPTDFIASQLGIKEYLPAYLDPGLSDEDLLTGVSFASGGAGFDNITAEVASVYTLWNQLQMFEEYKRKLESAAGIERAAKIVKDSIYIIIAGSNDIMVTYFTSNLRSNYDIPSYVDYIVQAASSFIKNLHNLGVRKIGIAGVPPLGCVPMVRTIRGGITRECVEIYNQASVLLNRELSAELTRLTHDLPISQIIYLDVYSILHDLIMNSSHYGFEEATRGCCGTGKVEATLLCNEELSALTCQDTSKYLFWDAFHPTERAYELLVTPLVKNYLPILF</sequence>
<dbReference type="FunFam" id="3.40.50.1110:FF:000003">
    <property type="entry name" value="GDSL esterase/lipase APG"/>
    <property type="match status" value="1"/>
</dbReference>
<dbReference type="SUPFAM" id="SSF52266">
    <property type="entry name" value="SGNH hydrolase"/>
    <property type="match status" value="1"/>
</dbReference>
<reference evidence="3" key="1">
    <citation type="journal article" date="2022" name="Cell">
        <title>Repeat-based holocentromeres influence genome architecture and karyotype evolution.</title>
        <authorList>
            <person name="Hofstatter P.G."/>
            <person name="Thangavel G."/>
            <person name="Lux T."/>
            <person name="Neumann P."/>
            <person name="Vondrak T."/>
            <person name="Novak P."/>
            <person name="Zhang M."/>
            <person name="Costa L."/>
            <person name="Castellani M."/>
            <person name="Scott A."/>
            <person name="Toegelov H."/>
            <person name="Fuchs J."/>
            <person name="Mata-Sucre Y."/>
            <person name="Dias Y."/>
            <person name="Vanzela A.L.L."/>
            <person name="Huettel B."/>
            <person name="Almeida C.C.S."/>
            <person name="Simkova H."/>
            <person name="Souza G."/>
            <person name="Pedrosa-Harand A."/>
            <person name="Macas J."/>
            <person name="Mayer K.F.X."/>
            <person name="Houben A."/>
            <person name="Marques A."/>
        </authorList>
    </citation>
    <scope>NUCLEOTIDE SEQUENCE</scope>
    <source>
        <strain evidence="3">RhyBre1mFocal</strain>
    </source>
</reference>
<dbReference type="PANTHER" id="PTHR45642">
    <property type="entry name" value="GDSL ESTERASE/LIPASE EXL3"/>
    <property type="match status" value="1"/>
</dbReference>
<evidence type="ECO:0000256" key="1">
    <source>
        <dbReference type="ARBA" id="ARBA00008668"/>
    </source>
</evidence>
<dbReference type="InterPro" id="IPR035669">
    <property type="entry name" value="SGNH_plant_lipase-like"/>
</dbReference>
<gene>
    <name evidence="3" type="ORF">LUZ63_009302</name>
</gene>
<name>A0A9Q0CES8_9POAL</name>
<dbReference type="OrthoDB" id="610985at2759"/>
<evidence type="ECO:0000313" key="3">
    <source>
        <dbReference type="EMBL" id="KAJ1692604.1"/>
    </source>
</evidence>
<dbReference type="CDD" id="cd01837">
    <property type="entry name" value="SGNH_plant_lipase_like"/>
    <property type="match status" value="1"/>
</dbReference>
<dbReference type="PANTHER" id="PTHR45642:SF150">
    <property type="entry name" value="GDSL ESTERASE_LIPASE EXL3"/>
    <property type="match status" value="1"/>
</dbReference>
<proteinExistence type="inferred from homology"/>
<comment type="similarity">
    <text evidence="1">Belongs to the 'GDSL' lipolytic enzyme family.</text>
</comment>
<dbReference type="InterPro" id="IPR050592">
    <property type="entry name" value="GDSL_lipolytic_enzyme"/>
</dbReference>
<protein>
    <submittedName>
        <fullName evidence="3">Uncharacterized protein</fullName>
    </submittedName>
</protein>
<accession>A0A9Q0CES8</accession>
<dbReference type="AlphaFoldDB" id="A0A9Q0CES8"/>
<organism evidence="3 4">
    <name type="scientific">Rhynchospora breviuscula</name>
    <dbReference type="NCBI Taxonomy" id="2022672"/>
    <lineage>
        <taxon>Eukaryota</taxon>
        <taxon>Viridiplantae</taxon>
        <taxon>Streptophyta</taxon>
        <taxon>Embryophyta</taxon>
        <taxon>Tracheophyta</taxon>
        <taxon>Spermatophyta</taxon>
        <taxon>Magnoliopsida</taxon>
        <taxon>Liliopsida</taxon>
        <taxon>Poales</taxon>
        <taxon>Cyperaceae</taxon>
        <taxon>Cyperoideae</taxon>
        <taxon>Rhynchosporeae</taxon>
        <taxon>Rhynchospora</taxon>
    </lineage>
</organism>
<evidence type="ECO:0000313" key="4">
    <source>
        <dbReference type="Proteomes" id="UP001151287"/>
    </source>
</evidence>
<dbReference type="InterPro" id="IPR001087">
    <property type="entry name" value="GDSL"/>
</dbReference>
<keyword evidence="2" id="KW-0812">Transmembrane</keyword>
<keyword evidence="4" id="KW-1185">Reference proteome</keyword>
<dbReference type="Gene3D" id="3.40.50.1110">
    <property type="entry name" value="SGNH hydrolase"/>
    <property type="match status" value="1"/>
</dbReference>
<dbReference type="EMBL" id="JAMQYH010000003">
    <property type="protein sequence ID" value="KAJ1692604.1"/>
    <property type="molecule type" value="Genomic_DNA"/>
</dbReference>
<dbReference type="GO" id="GO:0016788">
    <property type="term" value="F:hydrolase activity, acting on ester bonds"/>
    <property type="evidence" value="ECO:0007669"/>
    <property type="project" value="InterPro"/>
</dbReference>
<evidence type="ECO:0000256" key="2">
    <source>
        <dbReference type="SAM" id="Phobius"/>
    </source>
</evidence>
<comment type="caution">
    <text evidence="3">The sequence shown here is derived from an EMBL/GenBank/DDBJ whole genome shotgun (WGS) entry which is preliminary data.</text>
</comment>
<dbReference type="Proteomes" id="UP001151287">
    <property type="component" value="Unassembled WGS sequence"/>
</dbReference>
<dbReference type="Pfam" id="PF00657">
    <property type="entry name" value="Lipase_GDSL"/>
    <property type="match status" value="1"/>
</dbReference>
<keyword evidence="2" id="KW-0472">Membrane</keyword>
<feature type="transmembrane region" description="Helical" evidence="2">
    <location>
        <begin position="30"/>
        <end position="48"/>
    </location>
</feature>
<dbReference type="InterPro" id="IPR036514">
    <property type="entry name" value="SGNH_hydro_sf"/>
</dbReference>
<keyword evidence="2" id="KW-1133">Transmembrane helix</keyword>